<dbReference type="EMBL" id="FNUV01000006">
    <property type="protein sequence ID" value="SEF98969.1"/>
    <property type="molecule type" value="Genomic_DNA"/>
</dbReference>
<dbReference type="PANTHER" id="PTHR22916">
    <property type="entry name" value="GLYCOSYLTRANSFERASE"/>
    <property type="match status" value="1"/>
</dbReference>
<keyword evidence="3" id="KW-0812">Transmembrane</keyword>
<name>A0A1H5WH59_XYLRU</name>
<feature type="transmembrane region" description="Helical" evidence="3">
    <location>
        <begin position="311"/>
        <end position="332"/>
    </location>
</feature>
<sequence>MHKPSVSVIVPVYNVEPYVAACVRSVMRQTYEGKIECIFVDDCGTDNSIEVVKKLIAEYSGPIAFKIIHATHNQGPSVARNIGMDAATCEYLYFLDGDDEITDDCFETLTAPLVEELYDIVVGDIKVIDGEKPSGWMRLKLEDGTILRSPDIMKNYRQRWNMTATNKLYRSQFVHEGKLNFKEGIHFEDELWGFQTACVAKSLFASKRVTYSIRVREGSRSVTSYCNKNSVSRAYIIILIEMFSFVKNRMLFNYETYQFLQFFFYEALSKFMNSFLLYEKTYKELRQYVKPSIKLLLLGNRFRLKSYLRDFHYYLPGFIAPYWQYMFIYCRWRVISKLRRRVYKRHYNI</sequence>
<evidence type="ECO:0000259" key="4">
    <source>
        <dbReference type="Pfam" id="PF00535"/>
    </source>
</evidence>
<proteinExistence type="predicted"/>
<keyword evidence="3" id="KW-1133">Transmembrane helix</keyword>
<keyword evidence="2 5" id="KW-0808">Transferase</keyword>
<evidence type="ECO:0000313" key="6">
    <source>
        <dbReference type="Proteomes" id="UP000236735"/>
    </source>
</evidence>
<dbReference type="Pfam" id="PF00535">
    <property type="entry name" value="Glycos_transf_2"/>
    <property type="match status" value="1"/>
</dbReference>
<accession>A0A1H5WH59</accession>
<keyword evidence="3" id="KW-0472">Membrane</keyword>
<dbReference type="Proteomes" id="UP000236735">
    <property type="component" value="Unassembled WGS sequence"/>
</dbReference>
<dbReference type="GO" id="GO:0016758">
    <property type="term" value="F:hexosyltransferase activity"/>
    <property type="evidence" value="ECO:0007669"/>
    <property type="project" value="UniProtKB-ARBA"/>
</dbReference>
<dbReference type="InterPro" id="IPR029044">
    <property type="entry name" value="Nucleotide-diphossugar_trans"/>
</dbReference>
<dbReference type="RefSeq" id="WP_091768401.1">
    <property type="nucleotide sequence ID" value="NZ_FNUV01000006.1"/>
</dbReference>
<organism evidence="5 6">
    <name type="scientific">Xylanibacter ruminicola</name>
    <name type="common">Prevotella ruminicola</name>
    <dbReference type="NCBI Taxonomy" id="839"/>
    <lineage>
        <taxon>Bacteria</taxon>
        <taxon>Pseudomonadati</taxon>
        <taxon>Bacteroidota</taxon>
        <taxon>Bacteroidia</taxon>
        <taxon>Bacteroidales</taxon>
        <taxon>Prevotellaceae</taxon>
        <taxon>Xylanibacter</taxon>
    </lineage>
</organism>
<dbReference type="PANTHER" id="PTHR22916:SF51">
    <property type="entry name" value="GLYCOSYLTRANSFERASE EPSH-RELATED"/>
    <property type="match status" value="1"/>
</dbReference>
<evidence type="ECO:0000256" key="1">
    <source>
        <dbReference type="ARBA" id="ARBA00022676"/>
    </source>
</evidence>
<dbReference type="AlphaFoldDB" id="A0A1H5WH59"/>
<evidence type="ECO:0000256" key="2">
    <source>
        <dbReference type="ARBA" id="ARBA00022679"/>
    </source>
</evidence>
<gene>
    <name evidence="5" type="ORF">SAMN05216354_2355</name>
</gene>
<protein>
    <submittedName>
        <fullName evidence="5">Glycosyltransferase involved in cell wall bisynthesis</fullName>
    </submittedName>
</protein>
<dbReference type="Gene3D" id="3.90.550.10">
    <property type="entry name" value="Spore Coat Polysaccharide Biosynthesis Protein SpsA, Chain A"/>
    <property type="match status" value="1"/>
</dbReference>
<dbReference type="SUPFAM" id="SSF53448">
    <property type="entry name" value="Nucleotide-diphospho-sugar transferases"/>
    <property type="match status" value="1"/>
</dbReference>
<dbReference type="InterPro" id="IPR001173">
    <property type="entry name" value="Glyco_trans_2-like"/>
</dbReference>
<reference evidence="5 6" key="1">
    <citation type="submission" date="2016-10" db="EMBL/GenBank/DDBJ databases">
        <authorList>
            <person name="de Groot N.N."/>
        </authorList>
    </citation>
    <scope>NUCLEOTIDE SEQUENCE [LARGE SCALE GENOMIC DNA]</scope>
    <source>
        <strain evidence="5 6">AR32</strain>
    </source>
</reference>
<keyword evidence="1" id="KW-0328">Glycosyltransferase</keyword>
<dbReference type="CDD" id="cd00761">
    <property type="entry name" value="Glyco_tranf_GTA_type"/>
    <property type="match status" value="1"/>
</dbReference>
<evidence type="ECO:0000313" key="5">
    <source>
        <dbReference type="EMBL" id="SEF98969.1"/>
    </source>
</evidence>
<feature type="domain" description="Glycosyltransferase 2-like" evidence="4">
    <location>
        <begin position="7"/>
        <end position="170"/>
    </location>
</feature>
<evidence type="ECO:0000256" key="3">
    <source>
        <dbReference type="SAM" id="Phobius"/>
    </source>
</evidence>